<gene>
    <name evidence="5" type="ORF">TD95_001793</name>
</gene>
<evidence type="ECO:0000256" key="3">
    <source>
        <dbReference type="SAM" id="SignalP"/>
    </source>
</evidence>
<name>A0A0F4ZKL2_9PEZI</name>
<sequence>MKSSAISLTLVTAISSVCARNVPRHATVVNSACAASTKYDFIIAGGGVSGLTVADRLTEDPSVNVLVIETGPFDKDEDSVLIPGDFNPVPYMWIPLLTEPQKALNDKVFNAPVGKVVGGGSVINGMVYMRSGKTEYADWDTIGATGWTWENMLPYFKKSENFTAPDAAFALEANISFVPDVHGSHGPVQVSYPNYYFPGSGIWWDAVKNLGFPLMDDMNSGHPVGLGWFTTLADFTNRTRSHARLNHYTRVIKTRPNYHVLPETTVARVLFNKHKKAVGVEFLPTAGGIVKMAFARKEVLLAAGAVHTPQLLQLSGIGPAKILDKFNISIVEELPGVGQNFHDQPSIILPYNTTNNVWPNEASLNDAEFNAEARAVYLHNKTGPYTIVRGLSTNYVLPTLCNVTSDCHDIIAAARAADPAQYLPEDVHPTVLAGYKKQRELTLQQLSGPDVAVAMIHWDTADSVRMYFLKPLSRGEINIVSTDVLTQPSINFNTLYDPVDFTMALESFKLNRKIMTQPALAALGVHEAAPFGANVTTDEDLRAALAQVTDPSAAHECCTAAMMPRELGGVVDPKMKVYGVSGLRVIDVSFWPQILAAAPTATTYATGERVSFYLFS</sequence>
<comment type="caution">
    <text evidence="5">The sequence shown here is derived from an EMBL/GenBank/DDBJ whole genome shotgun (WGS) entry which is preliminary data.</text>
</comment>
<evidence type="ECO:0000259" key="4">
    <source>
        <dbReference type="PROSITE" id="PS00624"/>
    </source>
</evidence>
<evidence type="ECO:0000256" key="1">
    <source>
        <dbReference type="ARBA" id="ARBA00010790"/>
    </source>
</evidence>
<feature type="signal peptide" evidence="3">
    <location>
        <begin position="1"/>
        <end position="19"/>
    </location>
</feature>
<keyword evidence="3" id="KW-0732">Signal</keyword>
<dbReference type="PANTHER" id="PTHR11552">
    <property type="entry name" value="GLUCOSE-METHANOL-CHOLINE GMC OXIDOREDUCTASE"/>
    <property type="match status" value="1"/>
</dbReference>
<dbReference type="GO" id="GO:0044550">
    <property type="term" value="P:secondary metabolite biosynthetic process"/>
    <property type="evidence" value="ECO:0007669"/>
    <property type="project" value="TreeGrafter"/>
</dbReference>
<keyword evidence="2" id="KW-0285">Flavoprotein</keyword>
<dbReference type="Gene3D" id="3.50.50.60">
    <property type="entry name" value="FAD/NAD(P)-binding domain"/>
    <property type="match status" value="1"/>
</dbReference>
<dbReference type="AlphaFoldDB" id="A0A0F4ZKL2"/>
<dbReference type="GO" id="GO:0016614">
    <property type="term" value="F:oxidoreductase activity, acting on CH-OH group of donors"/>
    <property type="evidence" value="ECO:0007669"/>
    <property type="project" value="InterPro"/>
</dbReference>
<dbReference type="PIRSF" id="PIRSF000137">
    <property type="entry name" value="Alcohol_oxidase"/>
    <property type="match status" value="1"/>
</dbReference>
<dbReference type="Pfam" id="PF05199">
    <property type="entry name" value="GMC_oxred_C"/>
    <property type="match status" value="1"/>
</dbReference>
<comment type="similarity">
    <text evidence="1">Belongs to the GMC oxidoreductase family.</text>
</comment>
<evidence type="ECO:0000256" key="2">
    <source>
        <dbReference type="PIRSR" id="PIRSR000137-2"/>
    </source>
</evidence>
<keyword evidence="6" id="KW-1185">Reference proteome</keyword>
<organism evidence="5 6">
    <name type="scientific">Thielaviopsis punctulata</name>
    <dbReference type="NCBI Taxonomy" id="72032"/>
    <lineage>
        <taxon>Eukaryota</taxon>
        <taxon>Fungi</taxon>
        <taxon>Dikarya</taxon>
        <taxon>Ascomycota</taxon>
        <taxon>Pezizomycotina</taxon>
        <taxon>Sordariomycetes</taxon>
        <taxon>Hypocreomycetidae</taxon>
        <taxon>Microascales</taxon>
        <taxon>Ceratocystidaceae</taxon>
        <taxon>Thielaviopsis</taxon>
    </lineage>
</organism>
<protein>
    <recommendedName>
        <fullName evidence="4">Glucose-methanol-choline oxidoreductase N-terminal domain-containing protein</fullName>
    </recommendedName>
</protein>
<dbReference type="InterPro" id="IPR007867">
    <property type="entry name" value="GMC_OxRtase_C"/>
</dbReference>
<dbReference type="GO" id="GO:0050660">
    <property type="term" value="F:flavin adenine dinucleotide binding"/>
    <property type="evidence" value="ECO:0007669"/>
    <property type="project" value="InterPro"/>
</dbReference>
<dbReference type="Pfam" id="PF00732">
    <property type="entry name" value="GMC_oxred_N"/>
    <property type="match status" value="1"/>
</dbReference>
<feature type="binding site" evidence="2">
    <location>
        <begin position="124"/>
        <end position="127"/>
    </location>
    <ligand>
        <name>FAD</name>
        <dbReference type="ChEBI" id="CHEBI:57692"/>
    </ligand>
</feature>
<comment type="cofactor">
    <cofactor evidence="2">
        <name>FAD</name>
        <dbReference type="ChEBI" id="CHEBI:57692"/>
    </cofactor>
</comment>
<dbReference type="Gene3D" id="3.30.560.10">
    <property type="entry name" value="Glucose Oxidase, domain 3"/>
    <property type="match status" value="1"/>
</dbReference>
<dbReference type="SUPFAM" id="SSF51905">
    <property type="entry name" value="FAD/NAD(P)-binding domain"/>
    <property type="match status" value="1"/>
</dbReference>
<feature type="binding site" evidence="2">
    <location>
        <position position="116"/>
    </location>
    <ligand>
        <name>FAD</name>
        <dbReference type="ChEBI" id="CHEBI:57692"/>
    </ligand>
</feature>
<feature type="domain" description="Glucose-methanol-choline oxidoreductase N-terminal" evidence="4">
    <location>
        <begin position="304"/>
        <end position="318"/>
    </location>
</feature>
<dbReference type="PANTHER" id="PTHR11552:SF115">
    <property type="entry name" value="DEHYDROGENASE XPTC-RELATED"/>
    <property type="match status" value="1"/>
</dbReference>
<dbReference type="InterPro" id="IPR000172">
    <property type="entry name" value="GMC_OxRdtase_N"/>
</dbReference>
<dbReference type="InterPro" id="IPR036188">
    <property type="entry name" value="FAD/NAD-bd_sf"/>
</dbReference>
<accession>A0A0F4ZKL2</accession>
<reference evidence="5 6" key="1">
    <citation type="submission" date="2015-03" db="EMBL/GenBank/DDBJ databases">
        <authorList>
            <person name="Radwan O."/>
            <person name="Al-Naeli F.A."/>
            <person name="Rendon G.A."/>
            <person name="Fields C."/>
        </authorList>
    </citation>
    <scope>NUCLEOTIDE SEQUENCE [LARGE SCALE GENOMIC DNA]</scope>
    <source>
        <strain evidence="5">CR-DP1</strain>
    </source>
</reference>
<dbReference type="OrthoDB" id="269227at2759"/>
<dbReference type="Proteomes" id="UP000033483">
    <property type="component" value="Unassembled WGS sequence"/>
</dbReference>
<evidence type="ECO:0000313" key="5">
    <source>
        <dbReference type="EMBL" id="KKA31082.1"/>
    </source>
</evidence>
<feature type="chain" id="PRO_5002482771" description="Glucose-methanol-choline oxidoreductase N-terminal domain-containing protein" evidence="3">
    <location>
        <begin position="20"/>
        <end position="616"/>
    </location>
</feature>
<proteinExistence type="inferred from homology"/>
<dbReference type="EMBL" id="LAEV01000060">
    <property type="protein sequence ID" value="KKA31082.1"/>
    <property type="molecule type" value="Genomic_DNA"/>
</dbReference>
<dbReference type="InterPro" id="IPR012132">
    <property type="entry name" value="GMC_OxRdtase"/>
</dbReference>
<evidence type="ECO:0000313" key="6">
    <source>
        <dbReference type="Proteomes" id="UP000033483"/>
    </source>
</evidence>
<feature type="binding site" evidence="2">
    <location>
        <position position="266"/>
    </location>
    <ligand>
        <name>FAD</name>
        <dbReference type="ChEBI" id="CHEBI:57692"/>
    </ligand>
</feature>
<keyword evidence="2" id="KW-0274">FAD</keyword>
<dbReference type="PROSITE" id="PS00624">
    <property type="entry name" value="GMC_OXRED_2"/>
    <property type="match status" value="1"/>
</dbReference>
<dbReference type="SUPFAM" id="SSF54373">
    <property type="entry name" value="FAD-linked reductases, C-terminal domain"/>
    <property type="match status" value="1"/>
</dbReference>